<comment type="caution">
    <text evidence="2">The sequence shown here is derived from an EMBL/GenBank/DDBJ whole genome shotgun (WGS) entry which is preliminary data.</text>
</comment>
<dbReference type="NCBIfam" id="TIGR02605">
    <property type="entry name" value="CxxC_CxxC_SSSS"/>
    <property type="match status" value="1"/>
</dbReference>
<proteinExistence type="predicted"/>
<dbReference type="Proteomes" id="UP000324298">
    <property type="component" value="Unassembled WGS sequence"/>
</dbReference>
<dbReference type="EMBL" id="SRSD01000011">
    <property type="protein sequence ID" value="KAA0888360.1"/>
    <property type="molecule type" value="Genomic_DNA"/>
</dbReference>
<dbReference type="Gene3D" id="2.20.28.30">
    <property type="entry name" value="RNA polymerase ii, chain L"/>
    <property type="match status" value="1"/>
</dbReference>
<evidence type="ECO:0000259" key="1">
    <source>
        <dbReference type="SMART" id="SM00834"/>
    </source>
</evidence>
<dbReference type="RefSeq" id="WP_149309527.1">
    <property type="nucleotide sequence ID" value="NZ_SRSD01000011.1"/>
</dbReference>
<reference evidence="2 3" key="1">
    <citation type="submission" date="2019-04" db="EMBL/GenBank/DDBJ databases">
        <title>Geobacter ruber sp. nov., ferric-reducing bacteria isolated from paddy soil.</title>
        <authorList>
            <person name="Xu Z."/>
            <person name="Masuda Y."/>
            <person name="Itoh H."/>
            <person name="Senoo K."/>
        </authorList>
    </citation>
    <scope>NUCLEOTIDE SEQUENCE [LARGE SCALE GENOMIC DNA]</scope>
    <source>
        <strain evidence="2 3">Red88</strain>
    </source>
</reference>
<keyword evidence="3" id="KW-1185">Reference proteome</keyword>
<dbReference type="AlphaFoldDB" id="A0A5A9X5Y8"/>
<sequence length="59" mass="5979">MPIFEYSCTACGHRFEKLQVSAPSPSVVCPSCGSGEVKKELSTFAAAASSSVAGCYSGG</sequence>
<dbReference type="InterPro" id="IPR013429">
    <property type="entry name" value="Regulatory_FmdB_Zinc_ribbon"/>
</dbReference>
<evidence type="ECO:0000313" key="3">
    <source>
        <dbReference type="Proteomes" id="UP000324298"/>
    </source>
</evidence>
<protein>
    <submittedName>
        <fullName evidence="2">Zinc ribbon domain-containing protein</fullName>
    </submittedName>
</protein>
<gene>
    <name evidence="2" type="ORF">ET418_16650</name>
</gene>
<name>A0A5A9X5Y8_9BACT</name>
<dbReference type="Pfam" id="PF09723">
    <property type="entry name" value="Zn_ribbon_8"/>
    <property type="match status" value="1"/>
</dbReference>
<organism evidence="2 3">
    <name type="scientific">Oryzomonas rubra</name>
    <dbReference type="NCBI Taxonomy" id="2509454"/>
    <lineage>
        <taxon>Bacteria</taxon>
        <taxon>Pseudomonadati</taxon>
        <taxon>Thermodesulfobacteriota</taxon>
        <taxon>Desulfuromonadia</taxon>
        <taxon>Geobacterales</taxon>
        <taxon>Geobacteraceae</taxon>
        <taxon>Oryzomonas</taxon>
    </lineage>
</organism>
<dbReference type="SMART" id="SM00834">
    <property type="entry name" value="CxxC_CXXC_SSSS"/>
    <property type="match status" value="1"/>
</dbReference>
<accession>A0A5A9X5Y8</accession>
<feature type="domain" description="Putative regulatory protein FmdB zinc ribbon" evidence="1">
    <location>
        <begin position="1"/>
        <end position="42"/>
    </location>
</feature>
<evidence type="ECO:0000313" key="2">
    <source>
        <dbReference type="EMBL" id="KAA0888360.1"/>
    </source>
</evidence>